<dbReference type="GO" id="GO:0005634">
    <property type="term" value="C:nucleus"/>
    <property type="evidence" value="ECO:0007669"/>
    <property type="project" value="UniProtKB-SubCell"/>
</dbReference>
<dbReference type="RefSeq" id="XP_066926646.1">
    <property type="nucleotide sequence ID" value="XM_067070545.1"/>
</dbReference>
<dbReference type="InterPro" id="IPR003151">
    <property type="entry name" value="PIK-rel_kinase_FAT"/>
</dbReference>
<evidence type="ECO:0000256" key="11">
    <source>
        <dbReference type="ARBA" id="ARBA00047899"/>
    </source>
</evidence>
<feature type="compositionally biased region" description="Acidic residues" evidence="12">
    <location>
        <begin position="767"/>
        <end position="776"/>
    </location>
</feature>
<dbReference type="GeneID" id="136814036"/>
<dbReference type="PROSITE" id="PS50290">
    <property type="entry name" value="PI3_4_KINASE_3"/>
    <property type="match status" value="1"/>
</dbReference>
<keyword evidence="8" id="KW-0418">Kinase</keyword>
<evidence type="ECO:0000313" key="16">
    <source>
        <dbReference type="EnsemblMetazoa" id="CLYHEMP020354.1"/>
    </source>
</evidence>
<dbReference type="InterPro" id="IPR038980">
    <property type="entry name" value="ATM_plant"/>
</dbReference>
<dbReference type="EnsemblMetazoa" id="CLYHEMT020354.1">
    <property type="protein sequence ID" value="CLYHEMP020354.1"/>
    <property type="gene ID" value="CLYHEMG020354"/>
</dbReference>
<comment type="catalytic activity">
    <reaction evidence="11">
        <text>L-threonyl-[protein] + ATP = O-phospho-L-threonyl-[protein] + ADP + H(+)</text>
        <dbReference type="Rhea" id="RHEA:46608"/>
        <dbReference type="Rhea" id="RHEA-COMP:11060"/>
        <dbReference type="Rhea" id="RHEA-COMP:11605"/>
        <dbReference type="ChEBI" id="CHEBI:15378"/>
        <dbReference type="ChEBI" id="CHEBI:30013"/>
        <dbReference type="ChEBI" id="CHEBI:30616"/>
        <dbReference type="ChEBI" id="CHEBI:61977"/>
        <dbReference type="ChEBI" id="CHEBI:456216"/>
        <dbReference type="EC" id="2.7.11.1"/>
    </reaction>
</comment>
<dbReference type="InterPro" id="IPR021668">
    <property type="entry name" value="TAN"/>
</dbReference>
<dbReference type="PROSITE" id="PS51190">
    <property type="entry name" value="FATC"/>
    <property type="match status" value="1"/>
</dbReference>
<dbReference type="PANTHER" id="PTHR37079:SF4">
    <property type="entry name" value="SERINE_THREONINE-PROTEIN KINASE ATM"/>
    <property type="match status" value="1"/>
</dbReference>
<dbReference type="FunFam" id="3.30.1010.10:FF:000015">
    <property type="entry name" value="Serine-protein kinase ATM"/>
    <property type="match status" value="1"/>
</dbReference>
<dbReference type="PROSITE" id="PS00915">
    <property type="entry name" value="PI3_4_KINASE_1"/>
    <property type="match status" value="1"/>
</dbReference>
<dbReference type="SMART" id="SM01342">
    <property type="entry name" value="TAN"/>
    <property type="match status" value="1"/>
</dbReference>
<name>A0A7M5XB54_9CNID</name>
<accession>A0A7M5XB54</accession>
<dbReference type="EC" id="2.7.11.1" evidence="3"/>
<comment type="similarity">
    <text evidence="2">Belongs to the PI3/PI4-kinase family. ATM subfamily.</text>
</comment>
<feature type="domain" description="PI3K/PI4K catalytic" evidence="13">
    <location>
        <begin position="2497"/>
        <end position="2811"/>
    </location>
</feature>
<feature type="compositionally biased region" description="Low complexity" evidence="12">
    <location>
        <begin position="777"/>
        <end position="788"/>
    </location>
</feature>
<dbReference type="InterPro" id="IPR011009">
    <property type="entry name" value="Kinase-like_dom_sf"/>
</dbReference>
<dbReference type="PROSITE" id="PS00916">
    <property type="entry name" value="PI3_4_KINASE_2"/>
    <property type="match status" value="1"/>
</dbReference>
<dbReference type="InterPro" id="IPR014009">
    <property type="entry name" value="PIK_FAT"/>
</dbReference>
<evidence type="ECO:0000256" key="1">
    <source>
        <dbReference type="ARBA" id="ARBA00004123"/>
    </source>
</evidence>
<evidence type="ECO:0000256" key="6">
    <source>
        <dbReference type="ARBA" id="ARBA00022741"/>
    </source>
</evidence>
<keyword evidence="10" id="KW-0539">Nucleus</keyword>
<dbReference type="SUPFAM" id="SSF48371">
    <property type="entry name" value="ARM repeat"/>
    <property type="match status" value="1"/>
</dbReference>
<feature type="compositionally biased region" description="Low complexity" evidence="12">
    <location>
        <begin position="1799"/>
        <end position="1818"/>
    </location>
</feature>
<evidence type="ECO:0000259" key="13">
    <source>
        <dbReference type="PROSITE" id="PS50290"/>
    </source>
</evidence>
<dbReference type="InterPro" id="IPR016024">
    <property type="entry name" value="ARM-type_fold"/>
</dbReference>
<dbReference type="Proteomes" id="UP000594262">
    <property type="component" value="Unplaced"/>
</dbReference>
<evidence type="ECO:0000256" key="4">
    <source>
        <dbReference type="ARBA" id="ARBA00022527"/>
    </source>
</evidence>
<evidence type="ECO:0000259" key="15">
    <source>
        <dbReference type="PROSITE" id="PS51190"/>
    </source>
</evidence>
<reference evidence="16" key="1">
    <citation type="submission" date="2021-01" db="UniProtKB">
        <authorList>
            <consortium name="EnsemblMetazoa"/>
        </authorList>
    </citation>
    <scope>IDENTIFICATION</scope>
</reference>
<evidence type="ECO:0000256" key="5">
    <source>
        <dbReference type="ARBA" id="ARBA00022679"/>
    </source>
</evidence>
<keyword evidence="6" id="KW-0547">Nucleotide-binding</keyword>
<dbReference type="Pfam" id="PF00454">
    <property type="entry name" value="PI3_PI4_kinase"/>
    <property type="match status" value="1"/>
</dbReference>
<evidence type="ECO:0000313" key="17">
    <source>
        <dbReference type="Proteomes" id="UP000594262"/>
    </source>
</evidence>
<keyword evidence="4" id="KW-0723">Serine/threonine-protein kinase</keyword>
<evidence type="ECO:0000256" key="12">
    <source>
        <dbReference type="SAM" id="MobiDB-lite"/>
    </source>
</evidence>
<keyword evidence="5" id="KW-0808">Transferase</keyword>
<dbReference type="InterPro" id="IPR000403">
    <property type="entry name" value="PI3/4_kinase_cat_dom"/>
</dbReference>
<keyword evidence="9" id="KW-0067">ATP-binding</keyword>
<dbReference type="PANTHER" id="PTHR37079">
    <property type="entry name" value="SERINE/THREONINE-PROTEIN KINASE ATM"/>
    <property type="match status" value="1"/>
</dbReference>
<evidence type="ECO:0000256" key="8">
    <source>
        <dbReference type="ARBA" id="ARBA00022777"/>
    </source>
</evidence>
<dbReference type="Gene3D" id="1.10.1070.11">
    <property type="entry name" value="Phosphatidylinositol 3-/4-kinase, catalytic domain"/>
    <property type="match status" value="1"/>
</dbReference>
<dbReference type="Gene3D" id="3.30.1010.10">
    <property type="entry name" value="Phosphatidylinositol 3-kinase Catalytic Subunit, Chain A, domain 4"/>
    <property type="match status" value="1"/>
</dbReference>
<proteinExistence type="inferred from homology"/>
<evidence type="ECO:0000256" key="3">
    <source>
        <dbReference type="ARBA" id="ARBA00012513"/>
    </source>
</evidence>
<sequence length="2862" mass="328351">MLIEILSQLLSDKNNERKSASSKLELMLKDNEIVIALDKSSGRKKSEITWDVVVQRIAKFVTLEIEKASSLEVLEKRAKEIANLFKTAIRTAERNNIILKPGPVFNHIGYVIERVEKGSFLEIYSNILVKLLLPKRKHSNELGPKRWKFFVELFCQLLEANQSHQSAFVYASALHKLMEIVCNVPDVDTGKLFTFFKDIFSTKRSKENVSFLETMISSMNLFCKAFVLECQAEICALGDDIFHFLLNIWKSQSASLKNQLLTFFDVQLKTHSINSSETDLDLYPWFHDAWKDNMKELFEVLYKEMAQISKSKKSYQKKLISLMTQLVGQLTFLKVEVNPNIENAFESGENRRKRQRLSDEKPLTALLMGIDFVVRPSQSCLILKVISSLMDDQSFVINDTTTKDILNKIANNASLPGIDVEHKNNVLLHSIAVASHCCVQTKGESNDCNLELLKIFYVCHKSMKSMADQEKFVPFIKTLIQFKVLRINQVFKRDDSLDQWYCSRELLILFLEMAARNYFPDNEYNEEREKTLLNGFPQRNMLYNWLVPPSNPYQNMASSNIEALAHLVVMLTCKSPALFSGQSVNVPRKSGKVDEESTGSVYDIVQKPAPVHMEKPIKRQNMIETGCGFLIELFTRFWKVMDTVEEKDNLEIHTTSLCLCLKVMVLMKKYIIDTDANKHLSKFIRKCSEHLSVMLPKLLKQESEEERKALVEGLSLFDTFLEDASVRSIFFALGWNLVEDVLYSILSKKDSVSGKLSCGASSSTDDMMMEFDDSPNSDDTNNNNQDNPLTSANVGEELQMVACSIVCKVVFTIVNEEKLKELFLTDLEQAQDNCKGLKMLLQLNKCLSSNQNVLPSKELLILVNVTRRYLQTFHNDQEVCEQLLEGIQLYIRMSITIPNDATMEEARLTLIKMIEIFLSVGSTKYSPRVRSKIVQTLFVIPKSTTEEETWKIEFELDEGNGKHLVCAFDIILNLLMTDPSYLVQHYICQNMHKLLTKLKAEQVKKLQNLLKEMTKHDMEMEKEKNQISIQLFVVKNIIIYCPILEKQSLLTLIESARNGSIQHNAILKIIKVVSLSLGYNDHPLYIEERLGFILHTFIKQGNSIEHFPVKCLGFSMNEFLRKMFVPHVLPWLVVHNKFEEITQIQNTYFANVDLVSFFQNAFQRIASLLLPTYFKNQTTESLNEMEQIHLEALSEYREHVTPEYFNKALQEQCKFILLRFFSHFNGAKECSHFDRSSPIAVNYPLHRTNDIESFVFNLAKCYGEKRKPIIVFTRSTDTIPFMQASLAENFFSACVNSLRVTTFMCYHHFVMYILGDYGEFEKVIGNFIIRVILHNTIYAARLASKHPQELSCVLDLSFEILEKVFSMVPLFPSVCCEFASSLSFIVVNLTNFCLNKDVVWLVNKSIAFLEEIVCSQTDNMNLYDFINSLVSLSSFPGQDIFEKLNNHLKTLKDSQGMTSFNEELDQHLHILEQINVSTDNLAICLQNVKRFLVQNTARKEPSQSLNKLVHFLHQNMQSFTSDSQKLAFECLGLIGPQGSIKHQVERNNDLTNVVENILCQICKLCVSERCTTSKAAVICLSKLFEKNIFKERYEKMLSSGSTILKYLNPFVHNKKSKRIKGQSNQSQILHQGAGVLDLELKPEVSYERWVQDLCVYLSNKKGCQDSYKDLLPLCLESLEFLETCLPYIVHLLIEVDSNFQTELTYAIAESLALLSDTGQIKENLKKMCQLIKIIDYLRMKAIERHLEQEIDKRSIPWQANLPRIDYSKLSKMAIDCGMHYTAAVFVELSLDPIMKNPPSLSSQSSSRQSSNSSCSTESLGDIDTMGSQTSQQCGSYGKPTQRLLYEIYERIGEVDLLTGLAHSSIADPSVKLKTQKLRGNHAKALLLSDIGWNAGKSNAKLLENLMDCGLLNVALMFVQGVDQDIHHNQKYLELQYEAAWRNSVWDNKSRDMLSSESGLHGNIYKTLCSWKNNDSHSLAYSMEEARKNILQSCLLNEVGPSEMIKQSFVLNQLGNTCKNLLRGDLDEIKIPKSTENSFESFEMGCSVSLEAIMLCKEIKQSTPKTKEVLDLVVCYGKGLCRLARESKKFEVCERLISKLVKLEGEVNLSNDWKLEQVKLAWAEGERMHAIQLLKKFIKDSKNADGCEKTLYPVALSLYGHYAGETKSESPVYIMENYLEPAIGLMEQENYSGNHSPIDAYHTLAKYADNQYESIGQYLKSDMYEHKQSVVRKNKEEIDRLRSGKQNHDQTVERQIRNLEKQYTEDNLELKQTTIDRNTFLLKAVQNYCKCLEQGDKHNLNVIRLVSLWFEKFSDEDLNGLLKQSLKRIESRKFLPIIYQVAARLGTAMTTQSASFKENIEQVIFQCVSEHPHHSAYVLMALKHADMDNKMTVRNSRTKPPTLKPQDKTRLDAACSVVERLRKRHTKYIQDIEHLSQVYIEMAYWDIKHLKTETGPFDIPESRRLRQIHNLTSVMVPTVETKVDASLQYKNIIHIRKFDDKFTHCGGVNLPKVVTCVCSDGQRRRQLIKGKDDMRQDAVMQQVFSVANMLLQQDSENRKKNFQMRTYKVVPLSRKSGVMEWCEGTMPLGDYLIGGRSKKLGAHQRYYPSDWKPSECRQRLHKSSKKIKAFLEIEKNFHPVLRYFFLEKFKRAENWFHKRLNYTRSTAVASIVGYILGLGDRHCQNILIDYKTADIVHIDLGVAFEQGKLLPTPETIPFRLTRDLVDGMGVVGVEGVFRQACEKTMEVMRRSKESISTIVEVLLYDPLSAWTISSEKVNRLQNKANNMTANQSILDMTIADTEDIFEGEKNKMANRALLRLNQKLSGVEGGSFLSIQGQINYLILEAKDKNNLCKLYPGWQPWM</sequence>
<protein>
    <recommendedName>
        <fullName evidence="3">non-specific serine/threonine protein kinase</fullName>
        <ecNumber evidence="3">2.7.11.1</ecNumber>
    </recommendedName>
</protein>
<dbReference type="PROSITE" id="PS51189">
    <property type="entry name" value="FAT"/>
    <property type="match status" value="1"/>
</dbReference>
<feature type="region of interest" description="Disordered" evidence="12">
    <location>
        <begin position="1797"/>
        <end position="1821"/>
    </location>
</feature>
<dbReference type="Pfam" id="PF02260">
    <property type="entry name" value="FATC"/>
    <property type="match status" value="1"/>
</dbReference>
<dbReference type="RefSeq" id="XP_066926651.1">
    <property type="nucleotide sequence ID" value="XM_067070550.1"/>
</dbReference>
<dbReference type="GO" id="GO:0005524">
    <property type="term" value="F:ATP binding"/>
    <property type="evidence" value="ECO:0007669"/>
    <property type="project" value="UniProtKB-KW"/>
</dbReference>
<organism evidence="16 17">
    <name type="scientific">Clytia hemisphaerica</name>
    <dbReference type="NCBI Taxonomy" id="252671"/>
    <lineage>
        <taxon>Eukaryota</taxon>
        <taxon>Metazoa</taxon>
        <taxon>Cnidaria</taxon>
        <taxon>Hydrozoa</taxon>
        <taxon>Hydroidolina</taxon>
        <taxon>Leptothecata</taxon>
        <taxon>Obeliida</taxon>
        <taxon>Clytiidae</taxon>
        <taxon>Clytia</taxon>
    </lineage>
</organism>
<dbReference type="SUPFAM" id="SSF56112">
    <property type="entry name" value="Protein kinase-like (PK-like)"/>
    <property type="match status" value="1"/>
</dbReference>
<evidence type="ECO:0000256" key="9">
    <source>
        <dbReference type="ARBA" id="ARBA00022840"/>
    </source>
</evidence>
<dbReference type="InterPro" id="IPR044107">
    <property type="entry name" value="PIKKc_ATM"/>
</dbReference>
<dbReference type="Pfam" id="PF02259">
    <property type="entry name" value="FAT"/>
    <property type="match status" value="1"/>
</dbReference>
<feature type="region of interest" description="Disordered" evidence="12">
    <location>
        <begin position="753"/>
        <end position="791"/>
    </location>
</feature>
<dbReference type="SMART" id="SM01343">
    <property type="entry name" value="FATC"/>
    <property type="match status" value="1"/>
</dbReference>
<dbReference type="SMART" id="SM00146">
    <property type="entry name" value="PI3Kc"/>
    <property type="match status" value="1"/>
</dbReference>
<evidence type="ECO:0000259" key="14">
    <source>
        <dbReference type="PROSITE" id="PS51189"/>
    </source>
</evidence>
<keyword evidence="7" id="KW-0227">DNA damage</keyword>
<evidence type="ECO:0000256" key="7">
    <source>
        <dbReference type="ARBA" id="ARBA00022763"/>
    </source>
</evidence>
<dbReference type="InterPro" id="IPR003152">
    <property type="entry name" value="FATC_dom"/>
</dbReference>
<feature type="domain" description="FATC" evidence="15">
    <location>
        <begin position="2830"/>
        <end position="2862"/>
    </location>
</feature>
<dbReference type="CDD" id="cd05171">
    <property type="entry name" value="PIKKc_ATM"/>
    <property type="match status" value="1"/>
</dbReference>
<dbReference type="InterPro" id="IPR018936">
    <property type="entry name" value="PI3/4_kinase_CS"/>
</dbReference>
<dbReference type="InterPro" id="IPR036940">
    <property type="entry name" value="PI3/4_kinase_cat_sf"/>
</dbReference>
<dbReference type="GO" id="GO:0006281">
    <property type="term" value="P:DNA repair"/>
    <property type="evidence" value="ECO:0007669"/>
    <property type="project" value="InterPro"/>
</dbReference>
<comment type="subcellular location">
    <subcellularLocation>
        <location evidence="1">Nucleus</location>
    </subcellularLocation>
</comment>
<dbReference type="OrthoDB" id="381190at2759"/>
<evidence type="ECO:0000256" key="10">
    <source>
        <dbReference type="ARBA" id="ARBA00023242"/>
    </source>
</evidence>
<dbReference type="GO" id="GO:0004674">
    <property type="term" value="F:protein serine/threonine kinase activity"/>
    <property type="evidence" value="ECO:0007669"/>
    <property type="project" value="UniProtKB-KW"/>
</dbReference>
<keyword evidence="17" id="KW-1185">Reference proteome</keyword>
<evidence type="ECO:0000256" key="2">
    <source>
        <dbReference type="ARBA" id="ARBA00010769"/>
    </source>
</evidence>
<feature type="domain" description="FAT" evidence="14">
    <location>
        <begin position="1768"/>
        <end position="2384"/>
    </location>
</feature>